<keyword evidence="6 10" id="KW-0289">Folate biosynthesis</keyword>
<proteinExistence type="inferred from homology"/>
<evidence type="ECO:0000256" key="8">
    <source>
        <dbReference type="ARBA" id="ARBA00023239"/>
    </source>
</evidence>
<evidence type="ECO:0000256" key="4">
    <source>
        <dbReference type="ARBA" id="ARBA00005708"/>
    </source>
</evidence>
<dbReference type="SMART" id="SM00905">
    <property type="entry name" value="FolB"/>
    <property type="match status" value="1"/>
</dbReference>
<evidence type="ECO:0000256" key="10">
    <source>
        <dbReference type="RuleBase" id="RU362079"/>
    </source>
</evidence>
<dbReference type="NCBIfam" id="TIGR00526">
    <property type="entry name" value="folB_dom"/>
    <property type="match status" value="1"/>
</dbReference>
<evidence type="ECO:0000313" key="13">
    <source>
        <dbReference type="Proteomes" id="UP000294441"/>
    </source>
</evidence>
<dbReference type="GeneID" id="66304579"/>
<feature type="domain" description="Dihydroneopterin aldolase/epimerase" evidence="11">
    <location>
        <begin position="4"/>
        <end position="114"/>
    </location>
</feature>
<evidence type="ECO:0000256" key="5">
    <source>
        <dbReference type="ARBA" id="ARBA00011823"/>
    </source>
</evidence>
<evidence type="ECO:0000256" key="3">
    <source>
        <dbReference type="ARBA" id="ARBA00005013"/>
    </source>
</evidence>
<comment type="catalytic activity">
    <reaction evidence="1">
        <text>7,8-dihydroneopterin = 7,8-dihydromonapterin</text>
        <dbReference type="Rhea" id="RHEA:45328"/>
        <dbReference type="ChEBI" id="CHEBI:17001"/>
        <dbReference type="ChEBI" id="CHEBI:71175"/>
        <dbReference type="EC" id="5.1.99.8"/>
    </reaction>
</comment>
<keyword evidence="7" id="KW-0413">Isomerase</keyword>
<sequence>MDILYIDQLSIMTIIGVDDWEKIKKQQLILDVDIKWDHRKAALSDNVSDCLNYSDVVSSIITLVSEGKFALIERVAEEVATMLLQKYSLKWIRIKVSKSGAVPQARQVGIVIERSNLV</sequence>
<dbReference type="Proteomes" id="UP000294441">
    <property type="component" value="Chromosome 1"/>
</dbReference>
<evidence type="ECO:0000256" key="6">
    <source>
        <dbReference type="ARBA" id="ARBA00022909"/>
    </source>
</evidence>
<protein>
    <recommendedName>
        <fullName evidence="10">7,8-dihydroneopterin aldolase</fullName>
        <ecNumber evidence="10">4.1.2.25</ecNumber>
    </recommendedName>
</protein>
<comment type="pathway">
    <text evidence="3 10">Cofactor biosynthesis; tetrahydrofolate biosynthesis; 2-amino-4-hydroxy-6-hydroxymethyl-7,8-dihydropteridine diphosphate from 7,8-dihydroneopterin triphosphate: step 3/4.</text>
</comment>
<evidence type="ECO:0000259" key="11">
    <source>
        <dbReference type="SMART" id="SM00905"/>
    </source>
</evidence>
<dbReference type="EC" id="4.1.2.25" evidence="10"/>
<dbReference type="OrthoDB" id="9810587at2"/>
<dbReference type="InterPro" id="IPR006157">
    <property type="entry name" value="FolB_dom"/>
</dbReference>
<organism evidence="12 13">
    <name type="scientific">Candidatus Erwinia haradaeae</name>
    <dbReference type="NCBI Taxonomy" id="1922217"/>
    <lineage>
        <taxon>Bacteria</taxon>
        <taxon>Pseudomonadati</taxon>
        <taxon>Pseudomonadota</taxon>
        <taxon>Gammaproteobacteria</taxon>
        <taxon>Enterobacterales</taxon>
        <taxon>Erwiniaceae</taxon>
        <taxon>Erwinia</taxon>
    </lineage>
</organism>
<dbReference type="GO" id="GO:0004150">
    <property type="term" value="F:dihydroneopterin aldolase activity"/>
    <property type="evidence" value="ECO:0007669"/>
    <property type="project" value="UniProtKB-UniRule"/>
</dbReference>
<comment type="similarity">
    <text evidence="4 10">Belongs to the DHNA family.</text>
</comment>
<gene>
    <name evidence="12" type="primary">folB</name>
    <name evidence="12" type="ORF">ERCICURV3402_301</name>
</gene>
<name>A0A451D8E7_9GAMM</name>
<dbReference type="EMBL" id="LR217713">
    <property type="protein sequence ID" value="VFP81974.1"/>
    <property type="molecule type" value="Genomic_DNA"/>
</dbReference>
<dbReference type="UniPathway" id="UPA00077">
    <property type="reaction ID" value="UER00154"/>
</dbReference>
<dbReference type="PANTHER" id="PTHR42844:SF1">
    <property type="entry name" value="DIHYDRONEOPTERIN ALDOLASE 1-RELATED"/>
    <property type="match status" value="1"/>
</dbReference>
<evidence type="ECO:0000256" key="2">
    <source>
        <dbReference type="ARBA" id="ARBA00001353"/>
    </source>
</evidence>
<comment type="function">
    <text evidence="9">Catalyzes the conversion of 7,8-dihydroneopterin to 6-hydroxymethyl-7,8-dihydropterin. Can use L-threo-dihydroneopterin and D-erythro-dihydroneopterin as substrates for the formation of 6-hydroxymethyldihydropterin, but it can also catalyze the epimerization of carbon 2' of dihydroneopterin to dihydromonapterin at appreciable velocity.</text>
</comment>
<evidence type="ECO:0000313" key="12">
    <source>
        <dbReference type="EMBL" id="VFP81974.1"/>
    </source>
</evidence>
<dbReference type="GO" id="GO:0046656">
    <property type="term" value="P:folic acid biosynthetic process"/>
    <property type="evidence" value="ECO:0007669"/>
    <property type="project" value="UniProtKB-UniRule"/>
</dbReference>
<dbReference type="CDD" id="cd00534">
    <property type="entry name" value="DHNA_DHNTPE"/>
    <property type="match status" value="1"/>
</dbReference>
<dbReference type="Pfam" id="PF02152">
    <property type="entry name" value="FolB"/>
    <property type="match status" value="1"/>
</dbReference>
<dbReference type="NCBIfam" id="TIGR00525">
    <property type="entry name" value="folB"/>
    <property type="match status" value="1"/>
</dbReference>
<evidence type="ECO:0000256" key="1">
    <source>
        <dbReference type="ARBA" id="ARBA00000693"/>
    </source>
</evidence>
<dbReference type="SUPFAM" id="SSF55620">
    <property type="entry name" value="Tetrahydrobiopterin biosynthesis enzymes-like"/>
    <property type="match status" value="1"/>
</dbReference>
<dbReference type="GO" id="GO:0046654">
    <property type="term" value="P:tetrahydrofolate biosynthetic process"/>
    <property type="evidence" value="ECO:0007669"/>
    <property type="project" value="UniProtKB-UniRule"/>
</dbReference>
<dbReference type="InterPro" id="IPR006156">
    <property type="entry name" value="Dihydroneopterin_aldolase"/>
</dbReference>
<comment type="catalytic activity">
    <reaction evidence="2 10">
        <text>7,8-dihydroneopterin = 6-hydroxymethyl-7,8-dihydropterin + glycolaldehyde</text>
        <dbReference type="Rhea" id="RHEA:10540"/>
        <dbReference type="ChEBI" id="CHEBI:17001"/>
        <dbReference type="ChEBI" id="CHEBI:17071"/>
        <dbReference type="ChEBI" id="CHEBI:44841"/>
        <dbReference type="EC" id="4.1.2.25"/>
    </reaction>
</comment>
<dbReference type="Gene3D" id="3.30.1130.10">
    <property type="match status" value="1"/>
</dbReference>
<keyword evidence="8 10" id="KW-0456">Lyase</keyword>
<dbReference type="InterPro" id="IPR043133">
    <property type="entry name" value="GTP-CH-I_C/QueF"/>
</dbReference>
<dbReference type="GO" id="GO:0005737">
    <property type="term" value="C:cytoplasm"/>
    <property type="evidence" value="ECO:0007669"/>
    <property type="project" value="TreeGrafter"/>
</dbReference>
<dbReference type="PANTHER" id="PTHR42844">
    <property type="entry name" value="DIHYDRONEOPTERIN ALDOLASE 1-RELATED"/>
    <property type="match status" value="1"/>
</dbReference>
<dbReference type="GO" id="GO:0016853">
    <property type="term" value="F:isomerase activity"/>
    <property type="evidence" value="ECO:0007669"/>
    <property type="project" value="UniProtKB-KW"/>
</dbReference>
<evidence type="ECO:0000256" key="7">
    <source>
        <dbReference type="ARBA" id="ARBA00023235"/>
    </source>
</evidence>
<dbReference type="RefSeq" id="WP_157992592.1">
    <property type="nucleotide sequence ID" value="NZ_LR217713.1"/>
</dbReference>
<accession>A0A451D8E7</accession>
<reference evidence="12 13" key="1">
    <citation type="submission" date="2019-02" db="EMBL/GenBank/DDBJ databases">
        <authorList>
            <person name="Manzano-Marin A."/>
            <person name="Manzano-Marin A."/>
        </authorList>
    </citation>
    <scope>NUCLEOTIDE SEQUENCE [LARGE SCALE GENOMIC DNA]</scope>
    <source>
        <strain evidence="12 13">ErCicurvipes</strain>
    </source>
</reference>
<dbReference type="FunFam" id="3.30.1130.10:FF:000002">
    <property type="entry name" value="7,8-dihydroneopterin aldolase"/>
    <property type="match status" value="1"/>
</dbReference>
<dbReference type="AlphaFoldDB" id="A0A451D8E7"/>
<comment type="subunit">
    <text evidence="5">Homooctamer.</text>
</comment>
<evidence type="ECO:0000256" key="9">
    <source>
        <dbReference type="ARBA" id="ARBA00059496"/>
    </source>
</evidence>